<dbReference type="EMBL" id="BARS01056611">
    <property type="protein sequence ID" value="GAG44144.1"/>
    <property type="molecule type" value="Genomic_DNA"/>
</dbReference>
<dbReference type="AlphaFoldDB" id="X0XLT8"/>
<name>X0XLT8_9ZZZZ</name>
<feature type="non-terminal residue" evidence="1">
    <location>
        <position position="1"/>
    </location>
</feature>
<protein>
    <submittedName>
        <fullName evidence="1">Uncharacterized protein</fullName>
    </submittedName>
</protein>
<accession>X0XLT8</accession>
<proteinExistence type="predicted"/>
<evidence type="ECO:0000313" key="1">
    <source>
        <dbReference type="EMBL" id="GAG44144.1"/>
    </source>
</evidence>
<sequence length="121" mass="13737">IRRGIQGETLSGNTVACPDRPFVFAIEFLVKRIDLRRFTEFSLSEFEPQKGVVIAQHFVAKPRPDGGFDLSSSEDNGDIGYQFSLDSKGKVLSMHEPPLPVTTKRCSRERIEQLRRSLQQK</sequence>
<gene>
    <name evidence="1" type="ORF">S01H1_83307</name>
</gene>
<reference evidence="1" key="1">
    <citation type="journal article" date="2014" name="Front. Microbiol.">
        <title>High frequency of phylogenetically diverse reductive dehalogenase-homologous genes in deep subseafloor sedimentary metagenomes.</title>
        <authorList>
            <person name="Kawai M."/>
            <person name="Futagami T."/>
            <person name="Toyoda A."/>
            <person name="Takaki Y."/>
            <person name="Nishi S."/>
            <person name="Hori S."/>
            <person name="Arai W."/>
            <person name="Tsubouchi T."/>
            <person name="Morono Y."/>
            <person name="Uchiyama I."/>
            <person name="Ito T."/>
            <person name="Fujiyama A."/>
            <person name="Inagaki F."/>
            <person name="Takami H."/>
        </authorList>
    </citation>
    <scope>NUCLEOTIDE SEQUENCE</scope>
    <source>
        <strain evidence="1">Expedition CK06-06</strain>
    </source>
</reference>
<comment type="caution">
    <text evidence="1">The sequence shown here is derived from an EMBL/GenBank/DDBJ whole genome shotgun (WGS) entry which is preliminary data.</text>
</comment>
<organism evidence="1">
    <name type="scientific">marine sediment metagenome</name>
    <dbReference type="NCBI Taxonomy" id="412755"/>
    <lineage>
        <taxon>unclassified sequences</taxon>
        <taxon>metagenomes</taxon>
        <taxon>ecological metagenomes</taxon>
    </lineage>
</organism>